<keyword evidence="2" id="KW-0732">Signal</keyword>
<evidence type="ECO:0000256" key="2">
    <source>
        <dbReference type="SAM" id="SignalP"/>
    </source>
</evidence>
<feature type="compositionally biased region" description="Basic residues" evidence="1">
    <location>
        <begin position="307"/>
        <end position="319"/>
    </location>
</feature>
<proteinExistence type="predicted"/>
<feature type="compositionally biased region" description="Basic and acidic residues" evidence="1">
    <location>
        <begin position="296"/>
        <end position="306"/>
    </location>
</feature>
<dbReference type="Proteomes" id="UP000821866">
    <property type="component" value="Chromosome 7"/>
</dbReference>
<organism evidence="3 4">
    <name type="scientific">Rhipicephalus microplus</name>
    <name type="common">Cattle tick</name>
    <name type="synonym">Boophilus microplus</name>
    <dbReference type="NCBI Taxonomy" id="6941"/>
    <lineage>
        <taxon>Eukaryota</taxon>
        <taxon>Metazoa</taxon>
        <taxon>Ecdysozoa</taxon>
        <taxon>Arthropoda</taxon>
        <taxon>Chelicerata</taxon>
        <taxon>Arachnida</taxon>
        <taxon>Acari</taxon>
        <taxon>Parasitiformes</taxon>
        <taxon>Ixodida</taxon>
        <taxon>Ixodoidea</taxon>
        <taxon>Ixodidae</taxon>
        <taxon>Rhipicephalinae</taxon>
        <taxon>Rhipicephalus</taxon>
        <taxon>Boophilus</taxon>
    </lineage>
</organism>
<comment type="caution">
    <text evidence="3">The sequence shown here is derived from an EMBL/GenBank/DDBJ whole genome shotgun (WGS) entry which is preliminary data.</text>
</comment>
<reference evidence="3" key="1">
    <citation type="journal article" date="2020" name="Cell">
        <title>Large-Scale Comparative Analyses of Tick Genomes Elucidate Their Genetic Diversity and Vector Capacities.</title>
        <authorList>
            <consortium name="Tick Genome and Microbiome Consortium (TIGMIC)"/>
            <person name="Jia N."/>
            <person name="Wang J."/>
            <person name="Shi W."/>
            <person name="Du L."/>
            <person name="Sun Y."/>
            <person name="Zhan W."/>
            <person name="Jiang J.F."/>
            <person name="Wang Q."/>
            <person name="Zhang B."/>
            <person name="Ji P."/>
            <person name="Bell-Sakyi L."/>
            <person name="Cui X.M."/>
            <person name="Yuan T.T."/>
            <person name="Jiang B.G."/>
            <person name="Yang W.F."/>
            <person name="Lam T.T."/>
            <person name="Chang Q.C."/>
            <person name="Ding S.J."/>
            <person name="Wang X.J."/>
            <person name="Zhu J.G."/>
            <person name="Ruan X.D."/>
            <person name="Zhao L."/>
            <person name="Wei J.T."/>
            <person name="Ye R.Z."/>
            <person name="Que T.C."/>
            <person name="Du C.H."/>
            <person name="Zhou Y.H."/>
            <person name="Cheng J.X."/>
            <person name="Dai P.F."/>
            <person name="Guo W.B."/>
            <person name="Han X.H."/>
            <person name="Huang E.J."/>
            <person name="Li L.F."/>
            <person name="Wei W."/>
            <person name="Gao Y.C."/>
            <person name="Liu J.Z."/>
            <person name="Shao H.Z."/>
            <person name="Wang X."/>
            <person name="Wang C.C."/>
            <person name="Yang T.C."/>
            <person name="Huo Q.B."/>
            <person name="Li W."/>
            <person name="Chen H.Y."/>
            <person name="Chen S.E."/>
            <person name="Zhou L.G."/>
            <person name="Ni X.B."/>
            <person name="Tian J.H."/>
            <person name="Sheng Y."/>
            <person name="Liu T."/>
            <person name="Pan Y.S."/>
            <person name="Xia L.Y."/>
            <person name="Li J."/>
            <person name="Zhao F."/>
            <person name="Cao W.C."/>
        </authorList>
    </citation>
    <scope>NUCLEOTIDE SEQUENCE</scope>
    <source>
        <strain evidence="3">Rmic-2018</strain>
    </source>
</reference>
<feature type="signal peptide" evidence="2">
    <location>
        <begin position="1"/>
        <end position="27"/>
    </location>
</feature>
<feature type="region of interest" description="Disordered" evidence="1">
    <location>
        <begin position="98"/>
        <end position="124"/>
    </location>
</feature>
<gene>
    <name evidence="3" type="ORF">HPB51_015856</name>
</gene>
<protein>
    <submittedName>
        <fullName evidence="3">Uncharacterized protein</fullName>
    </submittedName>
</protein>
<sequence>MRPSTLLSLCVFVMLTLLATQARPAHGALILPLVIYKKLPKHDPTQHLKSLLQFINLDVIKGLVGQLINFEAILRHFSPPAAKTSPAASHTTVVMMMDQPRPPPESTTATLTSTSPPATSTALPAFPTLPPIPVTPEMEAASPVRVCPRVRLPWMCTAHVCAGGASQHSQGVASLTFFVSVRVSPTPQWPISPAGEMDQFRDGARCENVLQVVLLCVASESTGCLETTKQGPSKLLVPVPLPLPLPIPIPIVKPKMLSFLLPKLPRIGITLHLGKGHHSPLRHLRIHHKPKLVHLDHGHDDHEYHHSHSSHQPHHHHGPPSHSGEDEVYEVKNPPSQYPAKDWKS</sequence>
<feature type="chain" id="PRO_5039943757" evidence="2">
    <location>
        <begin position="28"/>
        <end position="345"/>
    </location>
</feature>
<reference evidence="3" key="2">
    <citation type="submission" date="2021-09" db="EMBL/GenBank/DDBJ databases">
        <authorList>
            <person name="Jia N."/>
            <person name="Wang J."/>
            <person name="Shi W."/>
            <person name="Du L."/>
            <person name="Sun Y."/>
            <person name="Zhan W."/>
            <person name="Jiang J."/>
            <person name="Wang Q."/>
            <person name="Zhang B."/>
            <person name="Ji P."/>
            <person name="Sakyi L.B."/>
            <person name="Cui X."/>
            <person name="Yuan T."/>
            <person name="Jiang B."/>
            <person name="Yang W."/>
            <person name="Lam T.T.-Y."/>
            <person name="Chang Q."/>
            <person name="Ding S."/>
            <person name="Wang X."/>
            <person name="Zhu J."/>
            <person name="Ruan X."/>
            <person name="Zhao L."/>
            <person name="Wei J."/>
            <person name="Que T."/>
            <person name="Du C."/>
            <person name="Cheng J."/>
            <person name="Dai P."/>
            <person name="Han X."/>
            <person name="Huang E."/>
            <person name="Gao Y."/>
            <person name="Liu J."/>
            <person name="Shao H."/>
            <person name="Ye R."/>
            <person name="Li L."/>
            <person name="Wei W."/>
            <person name="Wang X."/>
            <person name="Wang C."/>
            <person name="Huo Q."/>
            <person name="Li W."/>
            <person name="Guo W."/>
            <person name="Chen H."/>
            <person name="Chen S."/>
            <person name="Zhou L."/>
            <person name="Zhou L."/>
            <person name="Ni X."/>
            <person name="Tian J."/>
            <person name="Zhou Y."/>
            <person name="Sheng Y."/>
            <person name="Liu T."/>
            <person name="Pan Y."/>
            <person name="Xia L."/>
            <person name="Li J."/>
            <person name="Zhao F."/>
            <person name="Cao W."/>
        </authorList>
    </citation>
    <scope>NUCLEOTIDE SEQUENCE</scope>
    <source>
        <strain evidence="3">Rmic-2018</strain>
        <tissue evidence="3">Larvae</tissue>
    </source>
</reference>
<dbReference type="EMBL" id="JABSTU010000009">
    <property type="protein sequence ID" value="KAH8021460.1"/>
    <property type="molecule type" value="Genomic_DNA"/>
</dbReference>
<evidence type="ECO:0000313" key="3">
    <source>
        <dbReference type="EMBL" id="KAH8021460.1"/>
    </source>
</evidence>
<accession>A0A9J6DGW9</accession>
<evidence type="ECO:0000313" key="4">
    <source>
        <dbReference type="Proteomes" id="UP000821866"/>
    </source>
</evidence>
<feature type="region of interest" description="Disordered" evidence="1">
    <location>
        <begin position="296"/>
        <end position="345"/>
    </location>
</feature>
<feature type="compositionally biased region" description="Low complexity" evidence="1">
    <location>
        <begin position="106"/>
        <end position="124"/>
    </location>
</feature>
<name>A0A9J6DGW9_RHIMP</name>
<dbReference type="AlphaFoldDB" id="A0A9J6DGW9"/>
<keyword evidence="4" id="KW-1185">Reference proteome</keyword>
<evidence type="ECO:0000256" key="1">
    <source>
        <dbReference type="SAM" id="MobiDB-lite"/>
    </source>
</evidence>